<dbReference type="GO" id="GO:0005634">
    <property type="term" value="C:nucleus"/>
    <property type="evidence" value="ECO:0007669"/>
    <property type="project" value="TreeGrafter"/>
</dbReference>
<proteinExistence type="predicted"/>
<dbReference type="OrthoDB" id="5300823at2759"/>
<reference evidence="2 3" key="1">
    <citation type="submission" date="2017-04" db="EMBL/GenBank/DDBJ databases">
        <title>Genome sequencing of [Candida] sorbophila.</title>
        <authorList>
            <person name="Ahn J.O."/>
        </authorList>
    </citation>
    <scope>NUCLEOTIDE SEQUENCE [LARGE SCALE GENOMIC DNA]</scope>
    <source>
        <strain evidence="2 3">DS02</strain>
    </source>
</reference>
<dbReference type="RefSeq" id="XP_024664066.1">
    <property type="nucleotide sequence ID" value="XM_024808298.1"/>
</dbReference>
<sequence length="162" mass="18100">MLPNKVLELLRENRLAHLGTCKDNVPSVSLMNFALIEADQRFGSADGPVVVVATPENTQKYVNILANPKVSLLFHNSLRDEHPRKSLSEYLQSLNHCELTKRSVTLQGYARVAEDEEAEYYRDVLLTREPESKPFVQGAKIIVIELAGGATLADALNHVEQF</sequence>
<organism evidence="2 3">
    <name type="scientific">Wickerhamiella sorbophila</name>
    <dbReference type="NCBI Taxonomy" id="45607"/>
    <lineage>
        <taxon>Eukaryota</taxon>
        <taxon>Fungi</taxon>
        <taxon>Dikarya</taxon>
        <taxon>Ascomycota</taxon>
        <taxon>Saccharomycotina</taxon>
        <taxon>Dipodascomycetes</taxon>
        <taxon>Dipodascales</taxon>
        <taxon>Trichomonascaceae</taxon>
        <taxon>Wickerhamiella</taxon>
    </lineage>
</organism>
<dbReference type="InterPro" id="IPR052841">
    <property type="entry name" value="PMP_oxidase-like"/>
</dbReference>
<dbReference type="GeneID" id="36515489"/>
<feature type="domain" description="Pyridoxamine 5'-phosphate oxidase N-terminal" evidence="1">
    <location>
        <begin position="3"/>
        <end position="121"/>
    </location>
</feature>
<accession>A0A2T0FGL3</accession>
<dbReference type="GO" id="GO:0005737">
    <property type="term" value="C:cytoplasm"/>
    <property type="evidence" value="ECO:0007669"/>
    <property type="project" value="TreeGrafter"/>
</dbReference>
<dbReference type="Proteomes" id="UP000238350">
    <property type="component" value="Unassembled WGS sequence"/>
</dbReference>
<evidence type="ECO:0000313" key="3">
    <source>
        <dbReference type="Proteomes" id="UP000238350"/>
    </source>
</evidence>
<comment type="caution">
    <text evidence="2">The sequence shown here is derived from an EMBL/GenBank/DDBJ whole genome shotgun (WGS) entry which is preliminary data.</text>
</comment>
<dbReference type="InterPro" id="IPR012349">
    <property type="entry name" value="Split_barrel_FMN-bd"/>
</dbReference>
<dbReference type="InterPro" id="IPR011576">
    <property type="entry name" value="Pyridox_Oxase_N"/>
</dbReference>
<protein>
    <submittedName>
        <fullName evidence="2">Pyridoxamine 5'-phosphate oxidase</fullName>
    </submittedName>
</protein>
<name>A0A2T0FGL3_9ASCO</name>
<dbReference type="PANTHER" id="PTHR28040">
    <property type="entry name" value="PYRIDOXAMINE 5'-PHOSPHATE OXIDASE YLR456W HOMOLOG-RELATED"/>
    <property type="match status" value="1"/>
</dbReference>
<dbReference type="STRING" id="45607.A0A2T0FGL3"/>
<gene>
    <name evidence="2" type="ORF">B9G98_01740</name>
</gene>
<evidence type="ECO:0000259" key="1">
    <source>
        <dbReference type="Pfam" id="PF01243"/>
    </source>
</evidence>
<dbReference type="PANTHER" id="PTHR28040:SF1">
    <property type="entry name" value="PYRIDOXAMINE 5'-PHOSPHATE OXIDASE YLR456W HOMOLOG-RELATED"/>
    <property type="match status" value="1"/>
</dbReference>
<dbReference type="EMBL" id="NDIQ01000001">
    <property type="protein sequence ID" value="PRT54120.1"/>
    <property type="molecule type" value="Genomic_DNA"/>
</dbReference>
<keyword evidence="3" id="KW-1185">Reference proteome</keyword>
<dbReference type="SUPFAM" id="SSF50475">
    <property type="entry name" value="FMN-binding split barrel"/>
    <property type="match status" value="1"/>
</dbReference>
<dbReference type="Pfam" id="PF01243">
    <property type="entry name" value="PNPOx_N"/>
    <property type="match status" value="1"/>
</dbReference>
<dbReference type="Gene3D" id="2.30.110.10">
    <property type="entry name" value="Electron Transport, Fmn-binding Protein, Chain A"/>
    <property type="match status" value="1"/>
</dbReference>
<dbReference type="AlphaFoldDB" id="A0A2T0FGL3"/>
<evidence type="ECO:0000313" key="2">
    <source>
        <dbReference type="EMBL" id="PRT54120.1"/>
    </source>
</evidence>